<dbReference type="Gene3D" id="2.60.40.420">
    <property type="entry name" value="Cupredoxins - blue copper proteins"/>
    <property type="match status" value="1"/>
</dbReference>
<keyword evidence="23" id="KW-1185">Reference proteome</keyword>
<dbReference type="InterPro" id="IPR001505">
    <property type="entry name" value="Copper_CuA"/>
</dbReference>
<feature type="domain" description="Cytochrome oxidase subunit II transmembrane region profile" evidence="21">
    <location>
        <begin position="24"/>
        <end position="119"/>
    </location>
</feature>
<dbReference type="SUPFAM" id="SSF81464">
    <property type="entry name" value="Cytochrome c oxidase subunit II-like, transmembrane region"/>
    <property type="match status" value="1"/>
</dbReference>
<reference evidence="23" key="1">
    <citation type="journal article" date="2019" name="Int. J. Syst. Evol. Microbiol.">
        <title>The Global Catalogue of Microorganisms (GCM) 10K type strain sequencing project: providing services to taxonomists for standard genome sequencing and annotation.</title>
        <authorList>
            <consortium name="The Broad Institute Genomics Platform"/>
            <consortium name="The Broad Institute Genome Sequencing Center for Infectious Disease"/>
            <person name="Wu L."/>
            <person name="Ma J."/>
        </authorList>
    </citation>
    <scope>NUCLEOTIDE SEQUENCE [LARGE SCALE GENOMIC DNA]</scope>
    <source>
        <strain evidence="23">JCM 16702</strain>
    </source>
</reference>
<evidence type="ECO:0000256" key="5">
    <source>
        <dbReference type="ARBA" id="ARBA00022660"/>
    </source>
</evidence>
<name>A0ABP7WQ01_9ACTN</name>
<evidence type="ECO:0000256" key="2">
    <source>
        <dbReference type="ARBA" id="ARBA00007866"/>
    </source>
</evidence>
<feature type="domain" description="Cytochrome oxidase subunit II copper A binding" evidence="20">
    <location>
        <begin position="123"/>
        <end position="256"/>
    </location>
</feature>
<keyword evidence="11" id="KW-0186">Copper</keyword>
<feature type="signal peptide" evidence="19">
    <location>
        <begin position="1"/>
        <end position="22"/>
    </location>
</feature>
<feature type="transmembrane region" description="Helical" evidence="18">
    <location>
        <begin position="91"/>
        <end position="109"/>
    </location>
</feature>
<dbReference type="Pfam" id="PF00116">
    <property type="entry name" value="COX2"/>
    <property type="match status" value="1"/>
</dbReference>
<dbReference type="PROSITE" id="PS51257">
    <property type="entry name" value="PROKAR_LIPOPROTEIN"/>
    <property type="match status" value="1"/>
</dbReference>
<comment type="function">
    <text evidence="13">Subunits I and II form the functional core of the enzyme complex. Electrons originating in cytochrome c are transferred via heme a and Cu(A) to the binuclear center formed by heme a3 and Cu(B).</text>
</comment>
<comment type="subcellular location">
    <subcellularLocation>
        <location evidence="1">Membrane</location>
        <topology evidence="1">Multi-pass membrane protein</topology>
    </subcellularLocation>
</comment>
<evidence type="ECO:0000259" key="21">
    <source>
        <dbReference type="PROSITE" id="PS50999"/>
    </source>
</evidence>
<protein>
    <recommendedName>
        <fullName evidence="3">cytochrome-c oxidase</fullName>
        <ecNumber evidence="3">7.1.1.9</ecNumber>
    </recommendedName>
    <alternativeName>
        <fullName evidence="15">Cytochrome aa3 subunit 2</fullName>
    </alternativeName>
    <alternativeName>
        <fullName evidence="14">Cytochrome c oxidase polypeptide II</fullName>
    </alternativeName>
    <alternativeName>
        <fullName evidence="17">Oxidase aa(3) subunit 2</fullName>
    </alternativeName>
</protein>
<evidence type="ECO:0000313" key="22">
    <source>
        <dbReference type="EMBL" id="GAA4093786.1"/>
    </source>
</evidence>
<keyword evidence="7" id="KW-0479">Metal-binding</keyword>
<keyword evidence="9" id="KW-0249">Electron transport</keyword>
<dbReference type="CDD" id="cd13919">
    <property type="entry name" value="CuRO_HCO_II_like_5"/>
    <property type="match status" value="1"/>
</dbReference>
<keyword evidence="6 18" id="KW-0812">Transmembrane</keyword>
<dbReference type="InterPro" id="IPR002429">
    <property type="entry name" value="CcO_II-like_C"/>
</dbReference>
<dbReference type="InterPro" id="IPR036257">
    <property type="entry name" value="Cyt_c_oxidase_su2_TM_sf"/>
</dbReference>
<keyword evidence="4" id="KW-0813">Transport</keyword>
<sequence length="267" mass="29650">MRGRRALKSAGALGLLALTASACSGEAKRLGMPEPISEQAERMLTLWQGSWIAAFAVGGVVWGLIIWAVLFHRKRSDDLPPQVRYNLPIEILYTAVPFVIIGVLFYFTARDQDYVEKIDNKTPPAVTVDVIGFQWSWQFDYKEKDASGRERTVASVVGVPVAPDAPSGAKPVLTVPSGERVRIRLHSNDVIHSFWVPALLYKKDVMPGYTNEFEFTATKTGTYEGRCAELCGVDHSRMLFQMRVVTPQQYDQFIAQAKAKAAQGAKQ</sequence>
<dbReference type="InterPro" id="IPR011759">
    <property type="entry name" value="Cyt_c_oxidase_su2_TM_dom"/>
</dbReference>
<comment type="catalytic activity">
    <reaction evidence="16">
        <text>4 Fe(II)-[cytochrome c] + O2 + 8 H(+)(in) = 4 Fe(III)-[cytochrome c] + 2 H2O + 4 H(+)(out)</text>
        <dbReference type="Rhea" id="RHEA:11436"/>
        <dbReference type="Rhea" id="RHEA-COMP:10350"/>
        <dbReference type="Rhea" id="RHEA-COMP:14399"/>
        <dbReference type="ChEBI" id="CHEBI:15377"/>
        <dbReference type="ChEBI" id="CHEBI:15378"/>
        <dbReference type="ChEBI" id="CHEBI:15379"/>
        <dbReference type="ChEBI" id="CHEBI:29033"/>
        <dbReference type="ChEBI" id="CHEBI:29034"/>
        <dbReference type="EC" id="7.1.1.9"/>
    </reaction>
</comment>
<evidence type="ECO:0000259" key="20">
    <source>
        <dbReference type="PROSITE" id="PS50857"/>
    </source>
</evidence>
<evidence type="ECO:0000256" key="10">
    <source>
        <dbReference type="ARBA" id="ARBA00022989"/>
    </source>
</evidence>
<keyword evidence="10 18" id="KW-1133">Transmembrane helix</keyword>
<dbReference type="Gene3D" id="1.10.287.90">
    <property type="match status" value="1"/>
</dbReference>
<evidence type="ECO:0000256" key="12">
    <source>
        <dbReference type="ARBA" id="ARBA00023136"/>
    </source>
</evidence>
<comment type="caution">
    <text evidence="22">The sequence shown here is derived from an EMBL/GenBank/DDBJ whole genome shotgun (WGS) entry which is preliminary data.</text>
</comment>
<comment type="similarity">
    <text evidence="2">Belongs to the cytochrome c oxidase subunit 2 family.</text>
</comment>
<organism evidence="22 23">
    <name type="scientific">Actinomadura miaoliensis</name>
    <dbReference type="NCBI Taxonomy" id="430685"/>
    <lineage>
        <taxon>Bacteria</taxon>
        <taxon>Bacillati</taxon>
        <taxon>Actinomycetota</taxon>
        <taxon>Actinomycetes</taxon>
        <taxon>Streptosporangiales</taxon>
        <taxon>Thermomonosporaceae</taxon>
        <taxon>Actinomadura</taxon>
    </lineage>
</organism>
<evidence type="ECO:0000256" key="11">
    <source>
        <dbReference type="ARBA" id="ARBA00023008"/>
    </source>
</evidence>
<feature type="transmembrane region" description="Helical" evidence="18">
    <location>
        <begin position="49"/>
        <end position="70"/>
    </location>
</feature>
<evidence type="ECO:0000313" key="23">
    <source>
        <dbReference type="Proteomes" id="UP001500683"/>
    </source>
</evidence>
<evidence type="ECO:0000256" key="3">
    <source>
        <dbReference type="ARBA" id="ARBA00012949"/>
    </source>
</evidence>
<evidence type="ECO:0000256" key="15">
    <source>
        <dbReference type="ARBA" id="ARBA00031399"/>
    </source>
</evidence>
<evidence type="ECO:0000256" key="19">
    <source>
        <dbReference type="SAM" id="SignalP"/>
    </source>
</evidence>
<dbReference type="Proteomes" id="UP001500683">
    <property type="component" value="Unassembled WGS sequence"/>
</dbReference>
<proteinExistence type="inferred from homology"/>
<feature type="chain" id="PRO_5047516277" description="cytochrome-c oxidase" evidence="19">
    <location>
        <begin position="23"/>
        <end position="267"/>
    </location>
</feature>
<dbReference type="PROSITE" id="PS50999">
    <property type="entry name" value="COX2_TM"/>
    <property type="match status" value="1"/>
</dbReference>
<keyword evidence="19" id="KW-0732">Signal</keyword>
<dbReference type="PRINTS" id="PR01166">
    <property type="entry name" value="CYCOXIDASEII"/>
</dbReference>
<dbReference type="PANTHER" id="PTHR22888:SF9">
    <property type="entry name" value="CYTOCHROME C OXIDASE SUBUNIT 2"/>
    <property type="match status" value="1"/>
</dbReference>
<evidence type="ECO:0000256" key="13">
    <source>
        <dbReference type="ARBA" id="ARBA00024688"/>
    </source>
</evidence>
<evidence type="ECO:0000256" key="8">
    <source>
        <dbReference type="ARBA" id="ARBA00022967"/>
    </source>
</evidence>
<keyword evidence="5" id="KW-0679">Respiratory chain</keyword>
<dbReference type="InterPro" id="IPR045187">
    <property type="entry name" value="CcO_II"/>
</dbReference>
<keyword evidence="12 18" id="KW-0472">Membrane</keyword>
<dbReference type="PROSITE" id="PS50857">
    <property type="entry name" value="COX2_CUA"/>
    <property type="match status" value="1"/>
</dbReference>
<evidence type="ECO:0000256" key="17">
    <source>
        <dbReference type="ARBA" id="ARBA00050058"/>
    </source>
</evidence>
<evidence type="ECO:0000256" key="6">
    <source>
        <dbReference type="ARBA" id="ARBA00022692"/>
    </source>
</evidence>
<dbReference type="EC" id="7.1.1.9" evidence="3"/>
<evidence type="ECO:0000256" key="7">
    <source>
        <dbReference type="ARBA" id="ARBA00022723"/>
    </source>
</evidence>
<evidence type="ECO:0000256" key="18">
    <source>
        <dbReference type="SAM" id="Phobius"/>
    </source>
</evidence>
<accession>A0ABP7WQ01</accession>
<dbReference type="SUPFAM" id="SSF49503">
    <property type="entry name" value="Cupredoxins"/>
    <property type="match status" value="1"/>
</dbReference>
<dbReference type="InterPro" id="IPR014222">
    <property type="entry name" value="Cyt_c_oxidase_su2"/>
</dbReference>
<evidence type="ECO:0000256" key="16">
    <source>
        <dbReference type="ARBA" id="ARBA00047816"/>
    </source>
</evidence>
<dbReference type="NCBIfam" id="TIGR02866">
    <property type="entry name" value="CoxB"/>
    <property type="match status" value="1"/>
</dbReference>
<evidence type="ECO:0000256" key="4">
    <source>
        <dbReference type="ARBA" id="ARBA00022448"/>
    </source>
</evidence>
<gene>
    <name evidence="22" type="primary">coxB</name>
    <name evidence="22" type="ORF">GCM10022214_64930</name>
</gene>
<dbReference type="PANTHER" id="PTHR22888">
    <property type="entry name" value="CYTOCHROME C OXIDASE, SUBUNIT II"/>
    <property type="match status" value="1"/>
</dbReference>
<dbReference type="PROSITE" id="PS00078">
    <property type="entry name" value="COX2"/>
    <property type="match status" value="1"/>
</dbReference>
<evidence type="ECO:0000256" key="14">
    <source>
        <dbReference type="ARBA" id="ARBA00031389"/>
    </source>
</evidence>
<dbReference type="InterPro" id="IPR008972">
    <property type="entry name" value="Cupredoxin"/>
</dbReference>
<evidence type="ECO:0000256" key="1">
    <source>
        <dbReference type="ARBA" id="ARBA00004141"/>
    </source>
</evidence>
<dbReference type="EMBL" id="BAAAZG010000051">
    <property type="protein sequence ID" value="GAA4093786.1"/>
    <property type="molecule type" value="Genomic_DNA"/>
</dbReference>
<evidence type="ECO:0000256" key="9">
    <source>
        <dbReference type="ARBA" id="ARBA00022982"/>
    </source>
</evidence>
<keyword evidence="8" id="KW-1278">Translocase</keyword>